<dbReference type="EMBL" id="JACCBG010000001">
    <property type="protein sequence ID" value="NYD39922.1"/>
    <property type="molecule type" value="Genomic_DNA"/>
</dbReference>
<evidence type="ECO:0000256" key="1">
    <source>
        <dbReference type="SAM" id="MobiDB-lite"/>
    </source>
</evidence>
<comment type="caution">
    <text evidence="3">The sequence shown here is derived from an EMBL/GenBank/DDBJ whole genome shotgun (WGS) entry which is preliminary data.</text>
</comment>
<keyword evidence="4" id="KW-1185">Reference proteome</keyword>
<dbReference type="EMBL" id="JACCBG010000001">
    <property type="protein sequence ID" value="NYD43954.1"/>
    <property type="molecule type" value="Genomic_DNA"/>
</dbReference>
<dbReference type="AlphaFoldDB" id="A0A7Y9EA17"/>
<feature type="region of interest" description="Disordered" evidence="1">
    <location>
        <begin position="39"/>
        <end position="79"/>
    </location>
</feature>
<evidence type="ECO:0000313" key="2">
    <source>
        <dbReference type="EMBL" id="NYD39922.1"/>
    </source>
</evidence>
<proteinExistence type="predicted"/>
<evidence type="ECO:0000313" key="4">
    <source>
        <dbReference type="Proteomes" id="UP000535511"/>
    </source>
</evidence>
<dbReference type="Proteomes" id="UP000535511">
    <property type="component" value="Unassembled WGS sequence"/>
</dbReference>
<gene>
    <name evidence="2" type="ORF">BJZ21_000005</name>
    <name evidence="3" type="ORF">BJZ21_004037</name>
</gene>
<organism evidence="3 4">
    <name type="scientific">Nocardioides panaciterrulae</name>
    <dbReference type="NCBI Taxonomy" id="661492"/>
    <lineage>
        <taxon>Bacteria</taxon>
        <taxon>Bacillati</taxon>
        <taxon>Actinomycetota</taxon>
        <taxon>Actinomycetes</taxon>
        <taxon>Propionibacteriales</taxon>
        <taxon>Nocardioidaceae</taxon>
        <taxon>Nocardioides</taxon>
    </lineage>
</organism>
<name>A0A7Y9EA17_9ACTN</name>
<sequence>MSEQQRPEKDVPDDVRDCGHERCQWDDEAWASCVMASARSGVPVPPSPPKRVGRPRIIPPGVPTSSTVATEGDGGEGRG</sequence>
<protein>
    <submittedName>
        <fullName evidence="3">Uncharacterized protein</fullName>
    </submittedName>
</protein>
<accession>A0A7Y9EA17</accession>
<evidence type="ECO:0000313" key="3">
    <source>
        <dbReference type="EMBL" id="NYD43954.1"/>
    </source>
</evidence>
<reference evidence="3 4" key="1">
    <citation type="submission" date="2020-07" db="EMBL/GenBank/DDBJ databases">
        <title>Sequencing the genomes of 1000 actinobacteria strains.</title>
        <authorList>
            <person name="Klenk H.-P."/>
        </authorList>
    </citation>
    <scope>NUCLEOTIDE SEQUENCE [LARGE SCALE GENOMIC DNA]</scope>
    <source>
        <strain evidence="3 4">DSM 21350</strain>
    </source>
</reference>